<dbReference type="CDD" id="cd00751">
    <property type="entry name" value="thiolase"/>
    <property type="match status" value="1"/>
</dbReference>
<evidence type="ECO:0000256" key="5">
    <source>
        <dbReference type="ARBA" id="ARBA00030755"/>
    </source>
</evidence>
<dbReference type="Gene3D" id="3.40.47.10">
    <property type="match status" value="2"/>
</dbReference>
<gene>
    <name evidence="10" type="ORF">D1B33_13835</name>
</gene>
<evidence type="ECO:0000256" key="6">
    <source>
        <dbReference type="PIRSR" id="PIRSR000429-1"/>
    </source>
</evidence>
<dbReference type="InterPro" id="IPR020610">
    <property type="entry name" value="Thiolase_AS"/>
</dbReference>
<dbReference type="RefSeq" id="WP_118876991.1">
    <property type="nucleotide sequence ID" value="NZ_QWEI01000008.1"/>
</dbReference>
<evidence type="ECO:0000256" key="2">
    <source>
        <dbReference type="ARBA" id="ARBA00012705"/>
    </source>
</evidence>
<dbReference type="PROSITE" id="PS00098">
    <property type="entry name" value="THIOLASE_1"/>
    <property type="match status" value="1"/>
</dbReference>
<dbReference type="OrthoDB" id="9764892at2"/>
<name>A0A396S5D5_9BACL</name>
<proteinExistence type="inferred from homology"/>
<dbReference type="InterPro" id="IPR020616">
    <property type="entry name" value="Thiolase_N"/>
</dbReference>
<dbReference type="PIRSF" id="PIRSF000429">
    <property type="entry name" value="Ac-CoA_Ac_transf"/>
    <property type="match status" value="1"/>
</dbReference>
<dbReference type="PROSITE" id="PS00737">
    <property type="entry name" value="THIOLASE_2"/>
    <property type="match status" value="1"/>
</dbReference>
<evidence type="ECO:0000313" key="11">
    <source>
        <dbReference type="Proteomes" id="UP000265692"/>
    </source>
</evidence>
<feature type="active site" description="Proton acceptor" evidence="6">
    <location>
        <position position="379"/>
    </location>
</feature>
<dbReference type="Pfam" id="PF02803">
    <property type="entry name" value="Thiolase_C"/>
    <property type="match status" value="1"/>
</dbReference>
<evidence type="ECO:0000259" key="8">
    <source>
        <dbReference type="Pfam" id="PF00108"/>
    </source>
</evidence>
<keyword evidence="3 7" id="KW-0808">Transferase</keyword>
<dbReference type="Proteomes" id="UP000265692">
    <property type="component" value="Unassembled WGS sequence"/>
</dbReference>
<dbReference type="InterPro" id="IPR020613">
    <property type="entry name" value="Thiolase_CS"/>
</dbReference>
<feature type="domain" description="Thiolase N-terminal" evidence="8">
    <location>
        <begin position="4"/>
        <end position="262"/>
    </location>
</feature>
<sequence length="397" mass="42094">MENVYIVDGARTAFTSFGGSFAAVDAVELGTHTAIEALKRSNVQPEQVDHLFYGGVITTSENSAYLARHIGLKAGVPKEIPALTLNRLCGSGLQSIITAAQHILLGEANIVLAGGAENMSQSPYSNFEQRFNGSKLGNLQFVDMLQATLTDQYTGSGMGLTAEKLADLYEISRQEQDEFAVQSHRRAANARQEGYFGEEIVPVIVKTRKGEVTVEVDEHIKETTDLESLAKLRPAFKKDGSVTAGNASGINDGAASVIVAGESAVRENNLRPNARIVSWAVTGVDPTIMGIGPVPAIKQALQKANLTIEDMDLVEVNEAFAAQYLAVEKSLGLNREITNVNGGAIALGHPVGASGTRVALACSYELKRRGGKYAVASLCIGGGQGIAMVIERFDGSI</sequence>
<evidence type="ECO:0000256" key="3">
    <source>
        <dbReference type="ARBA" id="ARBA00022679"/>
    </source>
</evidence>
<dbReference type="InterPro" id="IPR020615">
    <property type="entry name" value="Thiolase_acyl_enz_int_AS"/>
</dbReference>
<keyword evidence="4 7" id="KW-0012">Acyltransferase</keyword>
<protein>
    <recommendedName>
        <fullName evidence="2">acetyl-CoA C-acetyltransferase</fullName>
        <ecNumber evidence="2">2.3.1.9</ecNumber>
    </recommendedName>
    <alternativeName>
        <fullName evidence="5">Acetoacetyl-CoA thiolase</fullName>
    </alternativeName>
</protein>
<dbReference type="Pfam" id="PF00108">
    <property type="entry name" value="Thiolase_N"/>
    <property type="match status" value="1"/>
</dbReference>
<dbReference type="SUPFAM" id="SSF53901">
    <property type="entry name" value="Thiolase-like"/>
    <property type="match status" value="2"/>
</dbReference>
<feature type="active site" description="Acyl-thioester intermediate" evidence="6">
    <location>
        <position position="89"/>
    </location>
</feature>
<dbReference type="EC" id="2.3.1.9" evidence="2"/>
<evidence type="ECO:0000256" key="1">
    <source>
        <dbReference type="ARBA" id="ARBA00010982"/>
    </source>
</evidence>
<feature type="active site" description="Proton acceptor" evidence="6">
    <location>
        <position position="349"/>
    </location>
</feature>
<dbReference type="PANTHER" id="PTHR18919:SF107">
    <property type="entry name" value="ACETYL-COA ACETYLTRANSFERASE, CYTOSOLIC"/>
    <property type="match status" value="1"/>
</dbReference>
<dbReference type="InterPro" id="IPR002155">
    <property type="entry name" value="Thiolase"/>
</dbReference>
<evidence type="ECO:0000313" key="10">
    <source>
        <dbReference type="EMBL" id="RHW34724.1"/>
    </source>
</evidence>
<dbReference type="FunFam" id="3.40.47.10:FF:000010">
    <property type="entry name" value="Acetyl-CoA acetyltransferase (Thiolase)"/>
    <property type="match status" value="1"/>
</dbReference>
<evidence type="ECO:0000256" key="4">
    <source>
        <dbReference type="ARBA" id="ARBA00023315"/>
    </source>
</evidence>
<dbReference type="AlphaFoldDB" id="A0A396S5D5"/>
<dbReference type="EMBL" id="QWEI01000008">
    <property type="protein sequence ID" value="RHW34724.1"/>
    <property type="molecule type" value="Genomic_DNA"/>
</dbReference>
<dbReference type="NCBIfam" id="TIGR01930">
    <property type="entry name" value="AcCoA-C-Actrans"/>
    <property type="match status" value="1"/>
</dbReference>
<keyword evidence="11" id="KW-1185">Reference proteome</keyword>
<evidence type="ECO:0000259" key="9">
    <source>
        <dbReference type="Pfam" id="PF02803"/>
    </source>
</evidence>
<comment type="similarity">
    <text evidence="1 7">Belongs to the thiolase-like superfamily. Thiolase family.</text>
</comment>
<dbReference type="PANTHER" id="PTHR18919">
    <property type="entry name" value="ACETYL-COA C-ACYLTRANSFERASE"/>
    <property type="match status" value="1"/>
</dbReference>
<dbReference type="InterPro" id="IPR016039">
    <property type="entry name" value="Thiolase-like"/>
</dbReference>
<comment type="caution">
    <text evidence="10">The sequence shown here is derived from an EMBL/GenBank/DDBJ whole genome shotgun (WGS) entry which is preliminary data.</text>
</comment>
<organism evidence="10 11">
    <name type="scientific">Ureibacillus yapensis</name>
    <dbReference type="NCBI Taxonomy" id="2304605"/>
    <lineage>
        <taxon>Bacteria</taxon>
        <taxon>Bacillati</taxon>
        <taxon>Bacillota</taxon>
        <taxon>Bacilli</taxon>
        <taxon>Bacillales</taxon>
        <taxon>Caryophanaceae</taxon>
        <taxon>Ureibacillus</taxon>
    </lineage>
</organism>
<evidence type="ECO:0000256" key="7">
    <source>
        <dbReference type="RuleBase" id="RU003557"/>
    </source>
</evidence>
<feature type="domain" description="Thiolase C-terminal" evidence="9">
    <location>
        <begin position="271"/>
        <end position="392"/>
    </location>
</feature>
<reference evidence="10 11" key="1">
    <citation type="submission" date="2018-08" db="EMBL/GenBank/DDBJ databases">
        <title>Lysinibacillus sp. YLB-03 draft genome sequence.</title>
        <authorList>
            <person name="Yu L."/>
        </authorList>
    </citation>
    <scope>NUCLEOTIDE SEQUENCE [LARGE SCALE GENOMIC DNA]</scope>
    <source>
        <strain evidence="10 11">YLB-03</strain>
    </source>
</reference>
<dbReference type="GO" id="GO:0006635">
    <property type="term" value="P:fatty acid beta-oxidation"/>
    <property type="evidence" value="ECO:0007669"/>
    <property type="project" value="TreeGrafter"/>
</dbReference>
<dbReference type="PROSITE" id="PS00099">
    <property type="entry name" value="THIOLASE_3"/>
    <property type="match status" value="1"/>
</dbReference>
<dbReference type="InterPro" id="IPR020617">
    <property type="entry name" value="Thiolase_C"/>
</dbReference>
<accession>A0A396S5D5</accession>
<dbReference type="GO" id="GO:0003985">
    <property type="term" value="F:acetyl-CoA C-acetyltransferase activity"/>
    <property type="evidence" value="ECO:0007669"/>
    <property type="project" value="UniProtKB-EC"/>
</dbReference>